<feature type="region of interest" description="Disordered" evidence="5">
    <location>
        <begin position="300"/>
        <end position="370"/>
    </location>
</feature>
<dbReference type="PROSITE" id="PS01357">
    <property type="entry name" value="ZF_ZZ_1"/>
    <property type="match status" value="1"/>
</dbReference>
<dbReference type="Proteomes" id="UP000265140">
    <property type="component" value="Chromosome 22"/>
</dbReference>
<dbReference type="SUPFAM" id="SSF57850">
    <property type="entry name" value="RING/U-box"/>
    <property type="match status" value="1"/>
</dbReference>
<dbReference type="Pfam" id="PF00569">
    <property type="entry name" value="ZZ"/>
    <property type="match status" value="1"/>
</dbReference>
<dbReference type="PANTHER" id="PTHR12268:SF18">
    <property type="entry name" value="DYSTROTELIN"/>
    <property type="match status" value="1"/>
</dbReference>
<feature type="compositionally biased region" description="Acidic residues" evidence="5">
    <location>
        <begin position="351"/>
        <end position="360"/>
    </location>
</feature>
<accession>A0AAY5L6M2</accession>
<dbReference type="InterPro" id="IPR000433">
    <property type="entry name" value="Znf_ZZ"/>
</dbReference>
<feature type="compositionally biased region" description="Basic and acidic residues" evidence="5">
    <location>
        <begin position="361"/>
        <end position="370"/>
    </location>
</feature>
<dbReference type="GO" id="GO:0099536">
    <property type="term" value="P:synaptic signaling"/>
    <property type="evidence" value="ECO:0007669"/>
    <property type="project" value="TreeGrafter"/>
</dbReference>
<name>A0AAY5L6M2_ESOLU</name>
<evidence type="ECO:0000313" key="7">
    <source>
        <dbReference type="Ensembl" id="ENSELUP00000096799.1"/>
    </source>
</evidence>
<reference evidence="7" key="3">
    <citation type="submission" date="2025-09" db="UniProtKB">
        <authorList>
            <consortium name="Ensembl"/>
        </authorList>
    </citation>
    <scope>IDENTIFICATION</scope>
</reference>
<evidence type="ECO:0000256" key="3">
    <source>
        <dbReference type="ARBA" id="ARBA00022833"/>
    </source>
</evidence>
<feature type="compositionally biased region" description="Polar residues" evidence="5">
    <location>
        <begin position="177"/>
        <end position="189"/>
    </location>
</feature>
<dbReference type="InterPro" id="IPR050774">
    <property type="entry name" value="KCMF1/Dystrophin"/>
</dbReference>
<keyword evidence="8" id="KW-1185">Reference proteome</keyword>
<dbReference type="GO" id="GO:0005886">
    <property type="term" value="C:plasma membrane"/>
    <property type="evidence" value="ECO:0007669"/>
    <property type="project" value="TreeGrafter"/>
</dbReference>
<evidence type="ECO:0000256" key="4">
    <source>
        <dbReference type="PROSITE-ProRule" id="PRU00228"/>
    </source>
</evidence>
<dbReference type="InterPro" id="IPR015154">
    <property type="entry name" value="EF-hand_dom_typ2"/>
</dbReference>
<dbReference type="SUPFAM" id="SSF47473">
    <property type="entry name" value="EF-hand"/>
    <property type="match status" value="1"/>
</dbReference>
<evidence type="ECO:0000256" key="5">
    <source>
        <dbReference type="SAM" id="MobiDB-lite"/>
    </source>
</evidence>
<feature type="domain" description="ZZ-type" evidence="6">
    <location>
        <begin position="78"/>
        <end position="134"/>
    </location>
</feature>
<reference evidence="7" key="2">
    <citation type="submission" date="2025-08" db="UniProtKB">
        <authorList>
            <consortium name="Ensembl"/>
        </authorList>
    </citation>
    <scope>IDENTIFICATION</scope>
</reference>
<evidence type="ECO:0000259" key="6">
    <source>
        <dbReference type="PROSITE" id="PS50135"/>
    </source>
</evidence>
<protein>
    <submittedName>
        <fullName evidence="7">Dystrotelin</fullName>
    </submittedName>
</protein>
<dbReference type="SMART" id="SM00291">
    <property type="entry name" value="ZnF_ZZ"/>
    <property type="match status" value="1"/>
</dbReference>
<keyword evidence="1" id="KW-0479">Metal-binding</keyword>
<dbReference type="GO" id="GO:0008270">
    <property type="term" value="F:zinc ion binding"/>
    <property type="evidence" value="ECO:0007669"/>
    <property type="project" value="UniProtKB-KW"/>
</dbReference>
<organism evidence="7 8">
    <name type="scientific">Esox lucius</name>
    <name type="common">Northern pike</name>
    <dbReference type="NCBI Taxonomy" id="8010"/>
    <lineage>
        <taxon>Eukaryota</taxon>
        <taxon>Metazoa</taxon>
        <taxon>Chordata</taxon>
        <taxon>Craniata</taxon>
        <taxon>Vertebrata</taxon>
        <taxon>Euteleostomi</taxon>
        <taxon>Actinopterygii</taxon>
        <taxon>Neopterygii</taxon>
        <taxon>Teleostei</taxon>
        <taxon>Protacanthopterygii</taxon>
        <taxon>Esociformes</taxon>
        <taxon>Esocidae</taxon>
        <taxon>Esox</taxon>
    </lineage>
</organism>
<reference evidence="7 8" key="1">
    <citation type="submission" date="2020-02" db="EMBL/GenBank/DDBJ databases">
        <title>Esox lucius (northern pike) genome, fEsoLuc1, primary haplotype.</title>
        <authorList>
            <person name="Myers G."/>
            <person name="Karagic N."/>
            <person name="Meyer A."/>
            <person name="Pippel M."/>
            <person name="Reichard M."/>
            <person name="Winkler S."/>
            <person name="Tracey A."/>
            <person name="Sims Y."/>
            <person name="Howe K."/>
            <person name="Rhie A."/>
            <person name="Formenti G."/>
            <person name="Durbin R."/>
            <person name="Fedrigo O."/>
            <person name="Jarvis E.D."/>
        </authorList>
    </citation>
    <scope>NUCLEOTIDE SEQUENCE [LARGE SCALE GENOMIC DNA]</scope>
</reference>
<dbReference type="AlphaFoldDB" id="A0AAY5L6M2"/>
<sequence>MVSRSGLRVLLQDLSQVPAVVQESHVFGSAETAVRSCFSGVLSASVREEHVLSWLQCEPCLLLWLSTLYRLSVSESVTHSVRCHACKTYPITGLRYRCMKCVNIHLCQTCFLTERHTKKHKSSHPVLEHCSQPSWRESLASLAYSVRHTLLPRRYTQRKAERRGLIKAETQEEPHTSVITSDPLHQSEVSPAPGDIPPMDIAPSISPPQPLDTPLAVIMRKTSKALQTESEPQRRDSVLVNDIRDLQRDKWLLERQLQVWRVAVQSEQGNLEDRCCEMEAKMETLRKHNLRLQDMLSKATGMSGTHTDVVPPDPVTSGKIKAERDTASPLSYVSSESFSGSRKEERKEKEEESGDEDCRENEESYPEKMHRVELKRAEQRVVVDDEDEIVTGSAKETHTATMHWRETFNLHTCDGEKRMLDGQVTGPIEDQPVSEEKNSGVCSLVEEEKLCELVQQLKSKLLLDIHTHTDCRQEPGLLEAAEEVGDSVRCLVAAVKSHAYPYSNTLHTHSVSNSCYKHTTHTL</sequence>
<proteinExistence type="predicted"/>
<feature type="region of interest" description="Disordered" evidence="5">
    <location>
        <begin position="170"/>
        <end position="189"/>
    </location>
</feature>
<feature type="compositionally biased region" description="Basic and acidic residues" evidence="5">
    <location>
        <begin position="341"/>
        <end position="350"/>
    </location>
</feature>
<evidence type="ECO:0000313" key="8">
    <source>
        <dbReference type="Proteomes" id="UP000265140"/>
    </source>
</evidence>
<dbReference type="Pfam" id="PF09069">
    <property type="entry name" value="EF-hand_3"/>
    <property type="match status" value="1"/>
</dbReference>
<dbReference type="PROSITE" id="PS50135">
    <property type="entry name" value="ZF_ZZ_2"/>
    <property type="match status" value="1"/>
</dbReference>
<dbReference type="Ensembl" id="ENSELUT00000106540.1">
    <property type="protein sequence ID" value="ENSELUP00000096799.1"/>
    <property type="gene ID" value="ENSELUG00000039384.1"/>
</dbReference>
<evidence type="ECO:0000256" key="1">
    <source>
        <dbReference type="ARBA" id="ARBA00022723"/>
    </source>
</evidence>
<dbReference type="GO" id="GO:0045202">
    <property type="term" value="C:synapse"/>
    <property type="evidence" value="ECO:0007669"/>
    <property type="project" value="GOC"/>
</dbReference>
<evidence type="ECO:0000256" key="2">
    <source>
        <dbReference type="ARBA" id="ARBA00022771"/>
    </source>
</evidence>
<keyword evidence="2 4" id="KW-0863">Zinc-finger</keyword>
<dbReference type="Gene3D" id="1.10.238.10">
    <property type="entry name" value="EF-hand"/>
    <property type="match status" value="1"/>
</dbReference>
<dbReference type="GeneTree" id="ENSGT00940000162403"/>
<keyword evidence="3" id="KW-0862">Zinc</keyword>
<dbReference type="PANTHER" id="PTHR12268">
    <property type="entry name" value="E3 UBIQUITIN-PROTEIN LIGASE KCMF1"/>
    <property type="match status" value="1"/>
</dbReference>
<dbReference type="InterPro" id="IPR011992">
    <property type="entry name" value="EF-hand-dom_pair"/>
</dbReference>
<dbReference type="InterPro" id="IPR043145">
    <property type="entry name" value="Znf_ZZ_sf"/>
</dbReference>
<dbReference type="Gene3D" id="3.30.60.90">
    <property type="match status" value="1"/>
</dbReference>